<dbReference type="Pfam" id="PF07893">
    <property type="entry name" value="DUF1668"/>
    <property type="match status" value="1"/>
</dbReference>
<dbReference type="Proteomes" id="UP000324897">
    <property type="component" value="Unassembled WGS sequence"/>
</dbReference>
<dbReference type="Gramene" id="TVU04960">
    <property type="protein sequence ID" value="TVU04960"/>
    <property type="gene ID" value="EJB05_48105"/>
</dbReference>
<sequence length="389" mass="42919">MAAGGGAHRRHSKGRQRLLFVVEEKRLDRHCFTYLVFKMNLKDMFASAAAEDEDPDDWAAMRNFPRRPVARFDTLPGRPERLDLAVVPGSGGANIVAVSSDRRTIIYDTAAAEVLSGPELRYSMPGGVALVPQGTRVYAVANRLWPTTRYSHPISFQALVPPPSPAQQPSSHGRWSWGALPDPPRGLHRVGSHSEAPFCNVTAFLAAGARVWVSAPDRGTYSFDTARLAWRKDGDWELPFQRRGLFVPDLGLCFGLCPDRLCLCAFDSPATATGEKEPPAARYVWQDETFPRECIDRGFHVCSPGSLAYLGDGKFCITWTLGIEYAGEDMVPSRFALFLMAVQVVKCPSPSSREPAAAGSYLGGDQLRLVKHKKRCYKMSSHGRDGYTI</sequence>
<keyword evidence="2" id="KW-1185">Reference proteome</keyword>
<protein>
    <recommendedName>
        <fullName evidence="3">DUF1618 domain-containing protein</fullName>
    </recommendedName>
</protein>
<dbReference type="PANTHER" id="PTHR33085:SF2">
    <property type="entry name" value="OS03G0817600 PROTEIN"/>
    <property type="match status" value="1"/>
</dbReference>
<evidence type="ECO:0000313" key="1">
    <source>
        <dbReference type="EMBL" id="TVU04960.1"/>
    </source>
</evidence>
<evidence type="ECO:0000313" key="2">
    <source>
        <dbReference type="Proteomes" id="UP000324897"/>
    </source>
</evidence>
<gene>
    <name evidence="1" type="ORF">EJB05_48105</name>
</gene>
<dbReference type="OrthoDB" id="685128at2759"/>
<reference evidence="1 2" key="1">
    <citation type="journal article" date="2019" name="Sci. Rep.">
        <title>A high-quality genome of Eragrostis curvula grass provides insights into Poaceae evolution and supports new strategies to enhance forage quality.</title>
        <authorList>
            <person name="Carballo J."/>
            <person name="Santos B.A.C.M."/>
            <person name="Zappacosta D."/>
            <person name="Garbus I."/>
            <person name="Selva J.P."/>
            <person name="Gallo C.A."/>
            <person name="Diaz A."/>
            <person name="Albertini E."/>
            <person name="Caccamo M."/>
            <person name="Echenique V."/>
        </authorList>
    </citation>
    <scope>NUCLEOTIDE SEQUENCE [LARGE SCALE GENOMIC DNA]</scope>
    <source>
        <strain evidence="2">cv. Victoria</strain>
        <tissue evidence="1">Leaf</tissue>
    </source>
</reference>
<dbReference type="PANTHER" id="PTHR33085">
    <property type="entry name" value="OS12G0113100 PROTEIN-RELATED"/>
    <property type="match status" value="1"/>
</dbReference>
<dbReference type="EMBL" id="RWGY01000051">
    <property type="protein sequence ID" value="TVU04960.1"/>
    <property type="molecule type" value="Genomic_DNA"/>
</dbReference>
<dbReference type="InterPro" id="IPR012871">
    <property type="entry name" value="DUF1668_ORYSA"/>
</dbReference>
<feature type="non-terminal residue" evidence="1">
    <location>
        <position position="1"/>
    </location>
</feature>
<comment type="caution">
    <text evidence="1">The sequence shown here is derived from an EMBL/GenBank/DDBJ whole genome shotgun (WGS) entry which is preliminary data.</text>
</comment>
<evidence type="ECO:0008006" key="3">
    <source>
        <dbReference type="Google" id="ProtNLM"/>
    </source>
</evidence>
<proteinExistence type="predicted"/>
<accession>A0A5J9T132</accession>
<name>A0A5J9T132_9POAL</name>
<organism evidence="1 2">
    <name type="scientific">Eragrostis curvula</name>
    <name type="common">weeping love grass</name>
    <dbReference type="NCBI Taxonomy" id="38414"/>
    <lineage>
        <taxon>Eukaryota</taxon>
        <taxon>Viridiplantae</taxon>
        <taxon>Streptophyta</taxon>
        <taxon>Embryophyta</taxon>
        <taxon>Tracheophyta</taxon>
        <taxon>Spermatophyta</taxon>
        <taxon>Magnoliopsida</taxon>
        <taxon>Liliopsida</taxon>
        <taxon>Poales</taxon>
        <taxon>Poaceae</taxon>
        <taxon>PACMAD clade</taxon>
        <taxon>Chloridoideae</taxon>
        <taxon>Eragrostideae</taxon>
        <taxon>Eragrostidinae</taxon>
        <taxon>Eragrostis</taxon>
    </lineage>
</organism>
<dbReference type="AlphaFoldDB" id="A0A5J9T132"/>